<sequence>MDQAVPVRKGEELNVAALEAYLKDHLPGAGGRLEVLQFPSGYSNLTYLLRLGEQELVLRRPPFGANIKTAHDMGREYRILKALWPVYPRVPRPLLYCDDEGVLGAPFYVMERLHGVILRTKPPEGLTPAQMRRVCEAALDALVELHGLDYAKAGLADLGRPEGYVERQVRGWTERYLKARTEEVPGMEQAMAWLPAHLPPPQPAALIHNDFRYDNLMFDPGLRRVVAVLDWEMATLGDPLMDLGTTLAYWAEANDPPGLRDFGLTHLPGNYRRAELVQAYARRTGRDVSGILFYYVFGLFKVGVIMQQIYARYQKGLTQDARFAALIHLIREVGHKIQKALETEKL</sequence>
<feature type="domain" description="Aminoglycoside phosphotransferase" evidence="2">
    <location>
        <begin position="35"/>
        <end position="274"/>
    </location>
</feature>
<dbReference type="SUPFAM" id="SSF56112">
    <property type="entry name" value="Protein kinase-like (PK-like)"/>
    <property type="match status" value="1"/>
</dbReference>
<dbReference type="AlphaFoldDB" id="A0A399F4G0"/>
<dbReference type="GO" id="GO:0016301">
    <property type="term" value="F:kinase activity"/>
    <property type="evidence" value="ECO:0007669"/>
    <property type="project" value="UniProtKB-KW"/>
</dbReference>
<dbReference type="CDD" id="cd05154">
    <property type="entry name" value="ACAD10_11_N-like"/>
    <property type="match status" value="1"/>
</dbReference>
<dbReference type="Gene3D" id="3.30.200.20">
    <property type="entry name" value="Phosphorylase Kinase, domain 1"/>
    <property type="match status" value="1"/>
</dbReference>
<dbReference type="OrthoDB" id="3806873at2"/>
<keyword evidence="4" id="KW-1185">Reference proteome</keyword>
<feature type="transmembrane region" description="Helical" evidence="1">
    <location>
        <begin position="292"/>
        <end position="313"/>
    </location>
</feature>
<keyword evidence="3" id="KW-0418">Kinase</keyword>
<keyword evidence="1" id="KW-1133">Transmembrane helix</keyword>
<keyword evidence="1" id="KW-0812">Transmembrane</keyword>
<evidence type="ECO:0000313" key="4">
    <source>
        <dbReference type="Proteomes" id="UP000265800"/>
    </source>
</evidence>
<dbReference type="InterPro" id="IPR041726">
    <property type="entry name" value="ACAD10_11_N"/>
</dbReference>
<name>A0A399F4G0_9DEIN</name>
<keyword evidence="3" id="KW-0808">Transferase</keyword>
<dbReference type="Pfam" id="PF01636">
    <property type="entry name" value="APH"/>
    <property type="match status" value="1"/>
</dbReference>
<protein>
    <submittedName>
        <fullName evidence="3">Thiamine kinase</fullName>
    </submittedName>
</protein>
<evidence type="ECO:0000256" key="1">
    <source>
        <dbReference type="SAM" id="Phobius"/>
    </source>
</evidence>
<dbReference type="EMBL" id="QWKZ01000005">
    <property type="protein sequence ID" value="RIH89501.1"/>
    <property type="molecule type" value="Genomic_DNA"/>
</dbReference>
<proteinExistence type="predicted"/>
<accession>A0A399F4G0</accession>
<dbReference type="InterPro" id="IPR011009">
    <property type="entry name" value="Kinase-like_dom_sf"/>
</dbReference>
<dbReference type="PANTHER" id="PTHR47829">
    <property type="entry name" value="HYDROLASE, PUTATIVE (AFU_ORTHOLOGUE AFUA_1G12880)-RELATED"/>
    <property type="match status" value="1"/>
</dbReference>
<gene>
    <name evidence="3" type="ORF">Mlute_00297</name>
</gene>
<dbReference type="InterPro" id="IPR002575">
    <property type="entry name" value="Aminoglycoside_PTrfase"/>
</dbReference>
<keyword evidence="1" id="KW-0472">Membrane</keyword>
<dbReference type="Proteomes" id="UP000265800">
    <property type="component" value="Unassembled WGS sequence"/>
</dbReference>
<evidence type="ECO:0000259" key="2">
    <source>
        <dbReference type="Pfam" id="PF01636"/>
    </source>
</evidence>
<dbReference type="RefSeq" id="WP_119359007.1">
    <property type="nucleotide sequence ID" value="NZ_QWKZ01000005.1"/>
</dbReference>
<comment type="caution">
    <text evidence="3">The sequence shown here is derived from an EMBL/GenBank/DDBJ whole genome shotgun (WGS) entry which is preliminary data.</text>
</comment>
<dbReference type="PANTHER" id="PTHR47829:SF1">
    <property type="entry name" value="HAD FAMILY PHOSPHATASE"/>
    <property type="match status" value="1"/>
</dbReference>
<evidence type="ECO:0000313" key="3">
    <source>
        <dbReference type="EMBL" id="RIH89501.1"/>
    </source>
</evidence>
<reference evidence="3 4" key="1">
    <citation type="submission" date="2018-08" db="EMBL/GenBank/DDBJ databases">
        <title>Meiothermus luteus KCTC 52599 genome sequencing project.</title>
        <authorList>
            <person name="Da Costa M.S."/>
            <person name="Albuquerque L."/>
            <person name="Raposo P."/>
            <person name="Froufe H.J.C."/>
            <person name="Barroso C.S."/>
            <person name="Egas C."/>
        </authorList>
    </citation>
    <scope>NUCLEOTIDE SEQUENCE [LARGE SCALE GENOMIC DNA]</scope>
    <source>
        <strain evidence="3 4">KCTC 52599</strain>
    </source>
</reference>
<dbReference type="InterPro" id="IPR052898">
    <property type="entry name" value="ACAD10-like"/>
</dbReference>
<organism evidence="3 4">
    <name type="scientific">Meiothermus luteus</name>
    <dbReference type="NCBI Taxonomy" id="2026184"/>
    <lineage>
        <taxon>Bacteria</taxon>
        <taxon>Thermotogati</taxon>
        <taxon>Deinococcota</taxon>
        <taxon>Deinococci</taxon>
        <taxon>Thermales</taxon>
        <taxon>Thermaceae</taxon>
        <taxon>Meiothermus</taxon>
    </lineage>
</organism>
<dbReference type="Gene3D" id="3.90.1200.10">
    <property type="match status" value="1"/>
</dbReference>